<dbReference type="PANTHER" id="PTHR46696">
    <property type="entry name" value="P450, PUTATIVE (EUROFUNG)-RELATED"/>
    <property type="match status" value="1"/>
</dbReference>
<dbReference type="Pfam" id="PF00067">
    <property type="entry name" value="p450"/>
    <property type="match status" value="1"/>
</dbReference>
<dbReference type="SUPFAM" id="SSF48264">
    <property type="entry name" value="Cytochrome P450"/>
    <property type="match status" value="1"/>
</dbReference>
<keyword evidence="2" id="KW-0560">Oxidoreductase</keyword>
<evidence type="ECO:0000256" key="2">
    <source>
        <dbReference type="RuleBase" id="RU000461"/>
    </source>
</evidence>
<protein>
    <submittedName>
        <fullName evidence="3">Cytochrome P450</fullName>
    </submittedName>
</protein>
<keyword evidence="2" id="KW-0503">Monooxygenase</keyword>
<dbReference type="InterPro" id="IPR002397">
    <property type="entry name" value="Cyt_P450_B"/>
</dbReference>
<keyword evidence="2" id="KW-0408">Iron</keyword>
<dbReference type="GO" id="GO:0005506">
    <property type="term" value="F:iron ion binding"/>
    <property type="evidence" value="ECO:0007669"/>
    <property type="project" value="InterPro"/>
</dbReference>
<dbReference type="GO" id="GO:0004497">
    <property type="term" value="F:monooxygenase activity"/>
    <property type="evidence" value="ECO:0007669"/>
    <property type="project" value="UniProtKB-KW"/>
</dbReference>
<dbReference type="Gene3D" id="1.10.630.10">
    <property type="entry name" value="Cytochrome P450"/>
    <property type="match status" value="1"/>
</dbReference>
<dbReference type="InterPro" id="IPR001128">
    <property type="entry name" value="Cyt_P450"/>
</dbReference>
<dbReference type="PROSITE" id="PS00086">
    <property type="entry name" value="CYTOCHROME_P450"/>
    <property type="match status" value="1"/>
</dbReference>
<evidence type="ECO:0000313" key="3">
    <source>
        <dbReference type="EMBL" id="NHF62150.1"/>
    </source>
</evidence>
<accession>A0A9E5MHB5</accession>
<dbReference type="Proteomes" id="UP000818266">
    <property type="component" value="Unassembled WGS sequence"/>
</dbReference>
<comment type="caution">
    <text evidence="3">The sequence shown here is derived from an EMBL/GenBank/DDBJ whole genome shotgun (WGS) entry which is preliminary data.</text>
</comment>
<comment type="similarity">
    <text evidence="1 2">Belongs to the cytochrome P450 family.</text>
</comment>
<name>A0A9E5MHB5_9MICO</name>
<proteinExistence type="inferred from homology"/>
<dbReference type="EMBL" id="VIKT02000003">
    <property type="protein sequence ID" value="NHF62150.1"/>
    <property type="molecule type" value="Genomic_DNA"/>
</dbReference>
<dbReference type="InterPro" id="IPR017972">
    <property type="entry name" value="Cyt_P450_CS"/>
</dbReference>
<keyword evidence="2" id="KW-0479">Metal-binding</keyword>
<dbReference type="GO" id="GO:0016705">
    <property type="term" value="F:oxidoreductase activity, acting on paired donors, with incorporation or reduction of molecular oxygen"/>
    <property type="evidence" value="ECO:0007669"/>
    <property type="project" value="InterPro"/>
</dbReference>
<dbReference type="OrthoDB" id="502624at2"/>
<reference evidence="3 4" key="1">
    <citation type="submission" date="2020-03" db="EMBL/GenBank/DDBJ databases">
        <title>Chryseoglobus sp. isolated from a deep-sea seamount.</title>
        <authorList>
            <person name="Zhang D.-C."/>
        </authorList>
    </citation>
    <scope>NUCLEOTIDE SEQUENCE [LARGE SCALE GENOMIC DNA]</scope>
    <source>
        <strain evidence="3 4">KN1116</strain>
    </source>
</reference>
<dbReference type="PANTHER" id="PTHR46696:SF1">
    <property type="entry name" value="CYTOCHROME P450 YJIB-RELATED"/>
    <property type="match status" value="1"/>
</dbReference>
<dbReference type="PRINTS" id="PR00385">
    <property type="entry name" value="P450"/>
</dbReference>
<keyword evidence="2" id="KW-0349">Heme</keyword>
<organism evidence="3 4">
    <name type="scientific">Microcella pacifica</name>
    <dbReference type="NCBI Taxonomy" id="2591847"/>
    <lineage>
        <taxon>Bacteria</taxon>
        <taxon>Bacillati</taxon>
        <taxon>Actinomycetota</taxon>
        <taxon>Actinomycetes</taxon>
        <taxon>Micrococcales</taxon>
        <taxon>Microbacteriaceae</taxon>
        <taxon>Microcella</taxon>
    </lineage>
</organism>
<dbReference type="PRINTS" id="PR00359">
    <property type="entry name" value="BP450"/>
</dbReference>
<evidence type="ECO:0000313" key="4">
    <source>
        <dbReference type="Proteomes" id="UP000818266"/>
    </source>
</evidence>
<dbReference type="RefSeq" id="WP_152582155.1">
    <property type="nucleotide sequence ID" value="NZ_VIKT02000003.1"/>
</dbReference>
<dbReference type="AlphaFoldDB" id="A0A9E5MHB5"/>
<keyword evidence="4" id="KW-1185">Reference proteome</keyword>
<dbReference type="GO" id="GO:0020037">
    <property type="term" value="F:heme binding"/>
    <property type="evidence" value="ECO:0007669"/>
    <property type="project" value="InterPro"/>
</dbReference>
<sequence length="403" mass="44477">MAKTPAVDVQSQDYLENPNAALGCPHARLAHQEGISGTEYFRYETVRSLFRDDRVRPKTADVYRQMGVQEGSPILEFLENGNFNMMSQEGHDRIRPLVLKGFRPVRIKDAEPLIQSIATDLVDGILERGTTANLVHDYSHHVSVRTISNFVGVPPEDVHRFEDATVELILLGAIPFEPGIPRLEQALRQIFDYVNSLVDQRRAAPADDFISDLIAIQAEGGKLSQTELVWSIVFLLLAGHDTTRAQIASTARMLLDAGLWEAASTDPTVVPRAVKEALRLYPAAHRFPRIVIDELDIEGMHFEPGGRIAMNLTGAARDPEVFENPDQVDLDRPAPGWDLGFGFGGHHCIGWALATAEITIGVQTLVDRLTDVELAEKVIYKVGGTIGGPEYVNVTFRAREGAS</sequence>
<dbReference type="InterPro" id="IPR036396">
    <property type="entry name" value="Cyt_P450_sf"/>
</dbReference>
<evidence type="ECO:0000256" key="1">
    <source>
        <dbReference type="ARBA" id="ARBA00010617"/>
    </source>
</evidence>
<gene>
    <name evidence="3" type="ORF">FK219_002660</name>
</gene>